<reference evidence="2" key="1">
    <citation type="submission" date="2023-08" db="EMBL/GenBank/DDBJ databases">
        <title>A de novo genome assembly of Solanum verrucosum Schlechtendal, a Mexican diploid species geographically isolated from the other diploid A-genome species in potato relatives.</title>
        <authorList>
            <person name="Hosaka K."/>
        </authorList>
    </citation>
    <scope>NUCLEOTIDE SEQUENCE</scope>
    <source>
        <tissue evidence="2">Young leaves</tissue>
    </source>
</reference>
<protein>
    <recommendedName>
        <fullName evidence="1">Retrotransposon Copia-like N-terminal domain-containing protein</fullName>
    </recommendedName>
</protein>
<organism evidence="2 3">
    <name type="scientific">Solanum verrucosum</name>
    <dbReference type="NCBI Taxonomy" id="315347"/>
    <lineage>
        <taxon>Eukaryota</taxon>
        <taxon>Viridiplantae</taxon>
        <taxon>Streptophyta</taxon>
        <taxon>Embryophyta</taxon>
        <taxon>Tracheophyta</taxon>
        <taxon>Spermatophyta</taxon>
        <taxon>Magnoliopsida</taxon>
        <taxon>eudicotyledons</taxon>
        <taxon>Gunneridae</taxon>
        <taxon>Pentapetalae</taxon>
        <taxon>asterids</taxon>
        <taxon>lamiids</taxon>
        <taxon>Solanales</taxon>
        <taxon>Solanaceae</taxon>
        <taxon>Solanoideae</taxon>
        <taxon>Solaneae</taxon>
        <taxon>Solanum</taxon>
    </lineage>
</organism>
<gene>
    <name evidence="2" type="ORF">MTR67_020370</name>
</gene>
<dbReference type="Pfam" id="PF14244">
    <property type="entry name" value="Retrotran_gag_3"/>
    <property type="match status" value="1"/>
</dbReference>
<dbReference type="EMBL" id="CP133615">
    <property type="protein sequence ID" value="WMV26985.1"/>
    <property type="molecule type" value="Genomic_DNA"/>
</dbReference>
<evidence type="ECO:0000313" key="3">
    <source>
        <dbReference type="Proteomes" id="UP001234989"/>
    </source>
</evidence>
<name>A0AAF0QTS8_SOLVR</name>
<dbReference type="PANTHER" id="PTHR37610">
    <property type="entry name" value="CCHC-TYPE DOMAIN-CONTAINING PROTEIN"/>
    <property type="match status" value="1"/>
</dbReference>
<accession>A0AAF0QTS8</accession>
<evidence type="ECO:0000313" key="2">
    <source>
        <dbReference type="EMBL" id="WMV26985.1"/>
    </source>
</evidence>
<dbReference type="AlphaFoldDB" id="A0AAF0QTS8"/>
<keyword evidence="3" id="KW-1185">Reference proteome</keyword>
<dbReference type="InterPro" id="IPR029472">
    <property type="entry name" value="Copia-like_N"/>
</dbReference>
<evidence type="ECO:0000259" key="1">
    <source>
        <dbReference type="Pfam" id="PF14244"/>
    </source>
</evidence>
<dbReference type="Proteomes" id="UP001234989">
    <property type="component" value="Chromosome 4"/>
</dbReference>
<sequence>MVSTETEVTGSTSHGRSQPSVVDYNHPLFLNPSEVSGVQIISFQLTCIENYSVWYRSMRVALLGRNKLGMVDGTCAKDKFPNELGNHWERVNAIVLAWIMNFVAKELLGGIMYALIAKSVWDDLYERFHKVDGVRTFNLHKNIASLSQENMSVCKLKLFQFLMGLNDSYVQARSQILLMSPLPSVNQAYAMIVSDESHRARVSSAGVLGVRPTTHLKEFEVALYPRSQGQRPKKNYNVQCDFCKLRGHSRENCWKLNGYPPDFKMKRKQKLEGGAAYNVLTGQFDEQDTQASSKTGDQGR</sequence>
<dbReference type="PANTHER" id="PTHR37610:SF86">
    <property type="entry name" value="RETROTRANSPOSON COPIA-LIKE N-TERMINAL DOMAIN-CONTAINING PROTEIN"/>
    <property type="match status" value="1"/>
</dbReference>
<proteinExistence type="predicted"/>
<feature type="domain" description="Retrotransposon Copia-like N-terminal" evidence="1">
    <location>
        <begin position="32"/>
        <end position="77"/>
    </location>
</feature>